<feature type="transmembrane region" description="Helical" evidence="1">
    <location>
        <begin position="133"/>
        <end position="152"/>
    </location>
</feature>
<name>A0A0K8VP86_BACLA</name>
<keyword evidence="1" id="KW-1133">Transmembrane helix</keyword>
<gene>
    <name evidence="2" type="primary">ADCY9_1</name>
    <name evidence="2" type="ORF">c0_g3_i3</name>
</gene>
<keyword evidence="1" id="KW-0812">Transmembrane</keyword>
<proteinExistence type="predicted"/>
<accession>A0A0K8VP86</accession>
<evidence type="ECO:0000313" key="2">
    <source>
        <dbReference type="EMBL" id="JAI40375.1"/>
    </source>
</evidence>
<dbReference type="EMBL" id="GDHF01011939">
    <property type="protein sequence ID" value="JAI40375.1"/>
    <property type="molecule type" value="Transcribed_RNA"/>
</dbReference>
<reference evidence="2" key="1">
    <citation type="submission" date="2015-06" db="EMBL/GenBank/DDBJ databases">
        <authorList>
            <person name="Hoefler B.C."/>
            <person name="Straight P.D."/>
        </authorList>
    </citation>
    <scope>NUCLEOTIDE SEQUENCE</scope>
</reference>
<keyword evidence="1" id="KW-0472">Membrane</keyword>
<evidence type="ECO:0000256" key="1">
    <source>
        <dbReference type="SAM" id="Phobius"/>
    </source>
</evidence>
<protein>
    <submittedName>
        <fullName evidence="2">Adenylate cyclase type 9</fullName>
    </submittedName>
</protein>
<feature type="transmembrane region" description="Helical" evidence="1">
    <location>
        <begin position="103"/>
        <end position="121"/>
    </location>
</feature>
<dbReference type="OrthoDB" id="10035433at2759"/>
<sequence length="188" mass="21636">MRRNRKMSESRRPSVSFTTMPPGVLVNDSRSNSTDDIQIALAPHIQTYLSQTGRRHSCCSVMLPVAFERTSSKSWMDPKFDSPVLEGQFQTSVFPHVCMRYRFALSYILICSLSWILYFLIDGGSEHYWRPISSAFSMLTLSTITALCFMHWEIDCAPHIHRTTDAAVSERLHISRLLSAPQGWFKRR</sequence>
<organism evidence="2">
    <name type="scientific">Bactrocera latifrons</name>
    <name type="common">Malaysian fruit fly</name>
    <name type="synonym">Chaetodacus latifrons</name>
    <dbReference type="NCBI Taxonomy" id="174628"/>
    <lineage>
        <taxon>Eukaryota</taxon>
        <taxon>Metazoa</taxon>
        <taxon>Ecdysozoa</taxon>
        <taxon>Arthropoda</taxon>
        <taxon>Hexapoda</taxon>
        <taxon>Insecta</taxon>
        <taxon>Pterygota</taxon>
        <taxon>Neoptera</taxon>
        <taxon>Endopterygota</taxon>
        <taxon>Diptera</taxon>
        <taxon>Brachycera</taxon>
        <taxon>Muscomorpha</taxon>
        <taxon>Tephritoidea</taxon>
        <taxon>Tephritidae</taxon>
        <taxon>Bactrocera</taxon>
        <taxon>Bactrocera</taxon>
    </lineage>
</organism>
<dbReference type="AlphaFoldDB" id="A0A0K8VP86"/>